<evidence type="ECO:0000259" key="6">
    <source>
        <dbReference type="PROSITE" id="PS50883"/>
    </source>
</evidence>
<keyword evidence="3" id="KW-0808">Transferase</keyword>
<dbReference type="InterPro" id="IPR000160">
    <property type="entry name" value="GGDEF_dom"/>
</dbReference>
<dbReference type="Pfam" id="PF08448">
    <property type="entry name" value="PAS_4"/>
    <property type="match status" value="1"/>
</dbReference>
<dbReference type="InterPro" id="IPR013767">
    <property type="entry name" value="PAS_fold"/>
</dbReference>
<dbReference type="SMART" id="SM00091">
    <property type="entry name" value="PAS"/>
    <property type="match status" value="2"/>
</dbReference>
<dbReference type="CDD" id="cd01948">
    <property type="entry name" value="EAL"/>
    <property type="match status" value="1"/>
</dbReference>
<dbReference type="CDD" id="cd00130">
    <property type="entry name" value="PAS"/>
    <property type="match status" value="2"/>
</dbReference>
<dbReference type="SMART" id="SM00086">
    <property type="entry name" value="PAC"/>
    <property type="match status" value="2"/>
</dbReference>
<dbReference type="InterPro" id="IPR003018">
    <property type="entry name" value="GAF"/>
</dbReference>
<evidence type="ECO:0000259" key="7">
    <source>
        <dbReference type="PROSITE" id="PS50887"/>
    </source>
</evidence>
<feature type="domain" description="PAC" evidence="5">
    <location>
        <begin position="204"/>
        <end position="256"/>
    </location>
</feature>
<keyword evidence="2" id="KW-0973">c-di-GMP</keyword>
<dbReference type="Gene3D" id="3.30.450.20">
    <property type="entry name" value="PAS domain"/>
    <property type="match status" value="2"/>
</dbReference>
<evidence type="ECO:0000313" key="8">
    <source>
        <dbReference type="EMBL" id="NWB49020.1"/>
    </source>
</evidence>
<dbReference type="PROSITE" id="PS50113">
    <property type="entry name" value="PAC"/>
    <property type="match status" value="1"/>
</dbReference>
<dbReference type="PANTHER" id="PTHR44757:SF2">
    <property type="entry name" value="BIOFILM ARCHITECTURE MAINTENANCE PROTEIN MBAA"/>
    <property type="match status" value="1"/>
</dbReference>
<dbReference type="CDD" id="cd01949">
    <property type="entry name" value="GGDEF"/>
    <property type="match status" value="1"/>
</dbReference>
<dbReference type="SMART" id="SM00267">
    <property type="entry name" value="GGDEF"/>
    <property type="match status" value="1"/>
</dbReference>
<feature type="domain" description="GGDEF" evidence="7">
    <location>
        <begin position="450"/>
        <end position="582"/>
    </location>
</feature>
<dbReference type="SUPFAM" id="SSF55785">
    <property type="entry name" value="PYP-like sensor domain (PAS domain)"/>
    <property type="match status" value="2"/>
</dbReference>
<reference evidence="8 9" key="1">
    <citation type="submission" date="2020-04" db="EMBL/GenBank/DDBJ databases">
        <title>Molecular characterization of pseudomonads from Agaricus bisporus reveal novel blotch 2 pathogens in Western Europe.</title>
        <authorList>
            <person name="Taparia T."/>
            <person name="Krijger M."/>
            <person name="Haynes E."/>
            <person name="Elpinstone J.G."/>
            <person name="Noble R."/>
            <person name="Van Der Wolf J."/>
        </authorList>
    </citation>
    <scope>NUCLEOTIDE SEQUENCE [LARGE SCALE GENOMIC DNA]</scope>
    <source>
        <strain evidence="8 9">F1001</strain>
    </source>
</reference>
<dbReference type="InterPro" id="IPR000700">
    <property type="entry name" value="PAS-assoc_C"/>
</dbReference>
<dbReference type="InterPro" id="IPR035965">
    <property type="entry name" value="PAS-like_dom_sf"/>
</dbReference>
<dbReference type="RefSeq" id="WP_177144965.1">
    <property type="nucleotide sequence ID" value="NZ_JACAPU010000024.1"/>
</dbReference>
<dbReference type="AlphaFoldDB" id="A0A7Y8BME3"/>
<keyword evidence="3" id="KW-0418">Kinase</keyword>
<name>A0A7Y8BME3_9PSED</name>
<dbReference type="InterPro" id="IPR000014">
    <property type="entry name" value="PAS"/>
</dbReference>
<dbReference type="Proteomes" id="UP000582981">
    <property type="component" value="Unassembled WGS sequence"/>
</dbReference>
<dbReference type="SMART" id="SM00065">
    <property type="entry name" value="GAF"/>
    <property type="match status" value="1"/>
</dbReference>
<dbReference type="SMART" id="SM00052">
    <property type="entry name" value="EAL"/>
    <property type="match status" value="1"/>
</dbReference>
<dbReference type="Pfam" id="PF13185">
    <property type="entry name" value="GAF_2"/>
    <property type="match status" value="1"/>
</dbReference>
<evidence type="ECO:0000313" key="9">
    <source>
        <dbReference type="Proteomes" id="UP000582981"/>
    </source>
</evidence>
<dbReference type="InterPro" id="IPR001633">
    <property type="entry name" value="EAL_dom"/>
</dbReference>
<comment type="caution">
    <text evidence="8">The sequence shown here is derived from an EMBL/GenBank/DDBJ whole genome shotgun (WGS) entry which is preliminary data.</text>
</comment>
<dbReference type="InterPro" id="IPR029016">
    <property type="entry name" value="GAF-like_dom_sf"/>
</dbReference>
<gene>
    <name evidence="8" type="ORF">HX829_21275</name>
</gene>
<dbReference type="GO" id="GO:0006355">
    <property type="term" value="P:regulation of DNA-templated transcription"/>
    <property type="evidence" value="ECO:0007669"/>
    <property type="project" value="InterPro"/>
</dbReference>
<protein>
    <recommendedName>
        <fullName evidence="1">cyclic-guanylate-specific phosphodiesterase</fullName>
        <ecNumber evidence="1">3.1.4.52</ecNumber>
    </recommendedName>
</protein>
<feature type="domain" description="PAS" evidence="4">
    <location>
        <begin position="7"/>
        <end position="60"/>
    </location>
</feature>
<dbReference type="SUPFAM" id="SSF141868">
    <property type="entry name" value="EAL domain-like"/>
    <property type="match status" value="1"/>
</dbReference>
<dbReference type="NCBIfam" id="TIGR00229">
    <property type="entry name" value="sensory_box"/>
    <property type="match status" value="2"/>
</dbReference>
<feature type="domain" description="EAL" evidence="6">
    <location>
        <begin position="591"/>
        <end position="845"/>
    </location>
</feature>
<dbReference type="PIRSF" id="PIRSF005925">
    <property type="entry name" value="Dos"/>
    <property type="match status" value="1"/>
</dbReference>
<dbReference type="NCBIfam" id="TIGR00254">
    <property type="entry name" value="GGDEF"/>
    <property type="match status" value="1"/>
</dbReference>
<dbReference type="GO" id="GO:0071111">
    <property type="term" value="F:cyclic-guanylate-specific phosphodiesterase activity"/>
    <property type="evidence" value="ECO:0007669"/>
    <property type="project" value="UniProtKB-EC"/>
</dbReference>
<evidence type="ECO:0000256" key="1">
    <source>
        <dbReference type="ARBA" id="ARBA00012282"/>
    </source>
</evidence>
<feature type="domain" description="PAS" evidence="4">
    <location>
        <begin position="131"/>
        <end position="184"/>
    </location>
</feature>
<dbReference type="FunFam" id="3.20.20.450:FF:000001">
    <property type="entry name" value="Cyclic di-GMP phosphodiesterase yahA"/>
    <property type="match status" value="1"/>
</dbReference>
<dbReference type="Gene3D" id="3.20.20.450">
    <property type="entry name" value="EAL domain"/>
    <property type="match status" value="1"/>
</dbReference>
<sequence length="848" mass="94620">MPDIQDLSQVFIQTLEQSIDSVVVIDSQNRIILFNAAAEKLWGYDQEEVIGQNVSLLVPQLIRADHDGYIDANRRTEVNKIVGTSRDVLIERKDGSRRWGAMSISKVKTNDQVMYTAFIKDITVQHEERERLSLLSLVVDSTENAIIVTDAQWQIRYVNGGFTEMFGYDEAAVVGRTPISLIAPYFEVGDIAAIRAQLGRGEAYHSQEFGYRHDGRRVWCNVTTYPVLDSLGHLTHTVSVLIDVTHSRMPEVLRHKVLEAMVREESLAALMMLVCREVERIAPDVIASILRVDEGGTLHPLAAPSLPEHYSNALDGLRIGPQVGSCGTAAFSGEPVVVADIAHHPFWEGFRDKVIPLGLKACWSTPIKSSSGRVLGTFAFYYRERREPSPLDQLLVNATIHLCALALEREESRAHIRQLAFYDDLTGLPNRNMLHAKADQAIADSVRSKSSLAVVFIDLDRFKQVNDSLGHAAGDEFLCMIARRLQERRRKQDIVCRLSGDEFVLVLPQCSLEQVTDLLVSLKSCLSVPCQIAGVTLKPSASIGVSMFPEDGRTMEVLLQRADIAMYQAKTSARGSVSFFSHGLDQMAKGRLSLETALREAIDRKQLHLVYQPQVDLNHQDLCGIEALARWSHPQFGEVSPCTFIPMAEECGLIGEFGQWSVREACRQLASWRRQHLKVPSISVNLSPTNFHNRDLPRFISRALSQNGLVASDLTVEITENVLMDNNPDTLCTIDEIHALGVRLAMDDFGTGYSSLSYLRRLPIQELKLDRSFVHDLETDETSQALSEAVIRIGESLELRVVAEGVETLAQQRILQAQGYEVAQGFLISKPMRAAELGAWLESFRLNA</sequence>
<dbReference type="GO" id="GO:0016301">
    <property type="term" value="F:kinase activity"/>
    <property type="evidence" value="ECO:0007669"/>
    <property type="project" value="UniProtKB-KW"/>
</dbReference>
<dbReference type="PROSITE" id="PS50887">
    <property type="entry name" value="GGDEF"/>
    <property type="match status" value="1"/>
</dbReference>
<dbReference type="InterPro" id="IPR043128">
    <property type="entry name" value="Rev_trsase/Diguanyl_cyclase"/>
</dbReference>
<dbReference type="InterPro" id="IPR035919">
    <property type="entry name" value="EAL_sf"/>
</dbReference>
<dbReference type="InterPro" id="IPR013656">
    <property type="entry name" value="PAS_4"/>
</dbReference>
<dbReference type="EC" id="3.1.4.52" evidence="1"/>
<organism evidence="8 9">
    <name type="scientific">Pseudomonas gingeri</name>
    <dbReference type="NCBI Taxonomy" id="117681"/>
    <lineage>
        <taxon>Bacteria</taxon>
        <taxon>Pseudomonadati</taxon>
        <taxon>Pseudomonadota</taxon>
        <taxon>Gammaproteobacteria</taxon>
        <taxon>Pseudomonadales</taxon>
        <taxon>Pseudomonadaceae</taxon>
        <taxon>Pseudomonas</taxon>
    </lineage>
</organism>
<dbReference type="InterPro" id="IPR001610">
    <property type="entry name" value="PAC"/>
</dbReference>
<dbReference type="InterPro" id="IPR052155">
    <property type="entry name" value="Biofilm_reg_signaling"/>
</dbReference>
<evidence type="ECO:0000256" key="2">
    <source>
        <dbReference type="ARBA" id="ARBA00022636"/>
    </source>
</evidence>
<dbReference type="Gene3D" id="3.30.450.40">
    <property type="match status" value="1"/>
</dbReference>
<dbReference type="EMBL" id="JACAPU010000024">
    <property type="protein sequence ID" value="NWB49020.1"/>
    <property type="molecule type" value="Genomic_DNA"/>
</dbReference>
<dbReference type="SUPFAM" id="SSF55073">
    <property type="entry name" value="Nucleotide cyclase"/>
    <property type="match status" value="1"/>
</dbReference>
<proteinExistence type="predicted"/>
<evidence type="ECO:0000256" key="3">
    <source>
        <dbReference type="ARBA" id="ARBA00022777"/>
    </source>
</evidence>
<dbReference type="Pfam" id="PF00989">
    <property type="entry name" value="PAS"/>
    <property type="match status" value="1"/>
</dbReference>
<dbReference type="Pfam" id="PF00563">
    <property type="entry name" value="EAL"/>
    <property type="match status" value="1"/>
</dbReference>
<dbReference type="Pfam" id="PF00990">
    <property type="entry name" value="GGDEF"/>
    <property type="match status" value="1"/>
</dbReference>
<dbReference type="InterPro" id="IPR012226">
    <property type="entry name" value="Diguanyl_cyclase/Pdiesterase"/>
</dbReference>
<dbReference type="PROSITE" id="PS50883">
    <property type="entry name" value="EAL"/>
    <property type="match status" value="1"/>
</dbReference>
<evidence type="ECO:0000259" key="4">
    <source>
        <dbReference type="PROSITE" id="PS50112"/>
    </source>
</evidence>
<accession>A0A7Y8BME3</accession>
<dbReference type="InterPro" id="IPR029787">
    <property type="entry name" value="Nucleotide_cyclase"/>
</dbReference>
<dbReference type="PANTHER" id="PTHR44757">
    <property type="entry name" value="DIGUANYLATE CYCLASE DGCP"/>
    <property type="match status" value="1"/>
</dbReference>
<dbReference type="SUPFAM" id="SSF55781">
    <property type="entry name" value="GAF domain-like"/>
    <property type="match status" value="1"/>
</dbReference>
<evidence type="ECO:0000259" key="5">
    <source>
        <dbReference type="PROSITE" id="PS50113"/>
    </source>
</evidence>
<dbReference type="PROSITE" id="PS50112">
    <property type="entry name" value="PAS"/>
    <property type="match status" value="2"/>
</dbReference>
<dbReference type="Gene3D" id="3.30.70.270">
    <property type="match status" value="1"/>
</dbReference>